<organism evidence="1 2">
    <name type="scientific">Actinoplanes ianthinogenes</name>
    <dbReference type="NCBI Taxonomy" id="122358"/>
    <lineage>
        <taxon>Bacteria</taxon>
        <taxon>Bacillati</taxon>
        <taxon>Actinomycetota</taxon>
        <taxon>Actinomycetes</taxon>
        <taxon>Micromonosporales</taxon>
        <taxon>Micromonosporaceae</taxon>
        <taxon>Actinoplanes</taxon>
    </lineage>
</organism>
<dbReference type="InterPro" id="IPR012348">
    <property type="entry name" value="RNR-like"/>
</dbReference>
<proteinExistence type="predicted"/>
<dbReference type="Proteomes" id="UP000676967">
    <property type="component" value="Chromosome"/>
</dbReference>
<evidence type="ECO:0000313" key="2">
    <source>
        <dbReference type="Proteomes" id="UP000676967"/>
    </source>
</evidence>
<keyword evidence="2" id="KW-1185">Reference proteome</keyword>
<protein>
    <recommendedName>
        <fullName evidence="3">Ferritin-like domain-containing protein</fullName>
    </recommendedName>
</protein>
<name>A0ABM7M762_9ACTN</name>
<evidence type="ECO:0000313" key="1">
    <source>
        <dbReference type="EMBL" id="BCJ47458.1"/>
    </source>
</evidence>
<gene>
    <name evidence="1" type="ORF">Aiant_81150</name>
</gene>
<sequence>MRDGPFAGAGRGPRVDGMDFQEHLATFEDHARRRAGRVEPQPVGGWLPPALIRSIQRFQAGEDGDGTRLLAAAERAGDPVYLAAIRLFEQEEQSHAVRLANVLRYAGAAPIGGDWTKAVFVLVRRGGGLRLELLTLMLAEVVALRYYRALRDGSGDEYVGDVAGRILADEQRHVPFHLDRLRQGFARTPPLGRLAAAAGWWVLMTGATVVVALDHGRALRVLGVSRRQFVADVLSLFHPMVPAVFRRRIGAQPLREVTGTW</sequence>
<evidence type="ECO:0008006" key="3">
    <source>
        <dbReference type="Google" id="ProtNLM"/>
    </source>
</evidence>
<reference evidence="1 2" key="1">
    <citation type="submission" date="2020-08" db="EMBL/GenBank/DDBJ databases">
        <title>Whole genome shotgun sequence of Actinoplanes ianthinogenes NBRC 13996.</title>
        <authorList>
            <person name="Komaki H."/>
            <person name="Tamura T."/>
        </authorList>
    </citation>
    <scope>NUCLEOTIDE SEQUENCE [LARGE SCALE GENOMIC DNA]</scope>
    <source>
        <strain evidence="1 2">NBRC 13996</strain>
    </source>
</reference>
<dbReference type="InterPro" id="IPR009078">
    <property type="entry name" value="Ferritin-like_SF"/>
</dbReference>
<dbReference type="SUPFAM" id="SSF47240">
    <property type="entry name" value="Ferritin-like"/>
    <property type="match status" value="1"/>
</dbReference>
<dbReference type="Gene3D" id="1.10.620.20">
    <property type="entry name" value="Ribonucleotide Reductase, subunit A"/>
    <property type="match status" value="1"/>
</dbReference>
<accession>A0ABM7M762</accession>
<dbReference type="EMBL" id="AP023356">
    <property type="protein sequence ID" value="BCJ47458.1"/>
    <property type="molecule type" value="Genomic_DNA"/>
</dbReference>
<dbReference type="CDD" id="cd00657">
    <property type="entry name" value="Ferritin_like"/>
    <property type="match status" value="1"/>
</dbReference>